<evidence type="ECO:0000256" key="2">
    <source>
        <dbReference type="ARBA" id="ARBA00022692"/>
    </source>
</evidence>
<dbReference type="Proteomes" id="UP000198620">
    <property type="component" value="Unassembled WGS sequence"/>
</dbReference>
<keyword evidence="4 6" id="KW-0472">Membrane</keyword>
<feature type="coiled-coil region" evidence="5">
    <location>
        <begin position="62"/>
        <end position="92"/>
    </location>
</feature>
<evidence type="ECO:0000256" key="1">
    <source>
        <dbReference type="ARBA" id="ARBA00022475"/>
    </source>
</evidence>
<evidence type="ECO:0000256" key="6">
    <source>
        <dbReference type="SAM" id="Phobius"/>
    </source>
</evidence>
<sequence length="100" mass="10903">MPLQLVAAFIIVFLIVVFAVQNAVAVSVVFFLWRVDASLATVIAACFSLGALIGALVTVPTMLRERISISRLRKQVEALRAENDNLRKLKKDSPSAASDF</sequence>
<protein>
    <submittedName>
        <fullName evidence="8">Putative membrane protein</fullName>
    </submittedName>
</protein>
<evidence type="ECO:0000256" key="4">
    <source>
        <dbReference type="ARBA" id="ARBA00023136"/>
    </source>
</evidence>
<keyword evidence="3 6" id="KW-1133">Transmembrane helix</keyword>
<evidence type="ECO:0000256" key="3">
    <source>
        <dbReference type="ARBA" id="ARBA00022989"/>
    </source>
</evidence>
<dbReference type="RefSeq" id="WP_090829367.1">
    <property type="nucleotide sequence ID" value="NZ_FOBH01000013.1"/>
</dbReference>
<reference evidence="8 9" key="1">
    <citation type="submission" date="2016-10" db="EMBL/GenBank/DDBJ databases">
        <authorList>
            <person name="de Groot N.N."/>
        </authorList>
    </citation>
    <scope>NUCLEOTIDE SEQUENCE [LARGE SCALE GENOMIC DNA]</scope>
    <source>
        <strain evidence="8 9">Nv1</strain>
    </source>
</reference>
<dbReference type="GO" id="GO:0005886">
    <property type="term" value="C:plasma membrane"/>
    <property type="evidence" value="ECO:0007669"/>
    <property type="project" value="InterPro"/>
</dbReference>
<feature type="transmembrane region" description="Helical" evidence="6">
    <location>
        <begin position="39"/>
        <end position="63"/>
    </location>
</feature>
<dbReference type="InterPro" id="IPR010445">
    <property type="entry name" value="LapA_dom"/>
</dbReference>
<name>A0A1H7QRZ4_9PROT</name>
<dbReference type="PANTHER" id="PTHR41335">
    <property type="entry name" value="MEMBRANE PROTEIN-RELATED"/>
    <property type="match status" value="1"/>
</dbReference>
<organism evidence="8 9">
    <name type="scientific">Nitrosovibrio tenuis</name>
    <dbReference type="NCBI Taxonomy" id="1233"/>
    <lineage>
        <taxon>Bacteria</taxon>
        <taxon>Pseudomonadati</taxon>
        <taxon>Pseudomonadota</taxon>
        <taxon>Betaproteobacteria</taxon>
        <taxon>Nitrosomonadales</taxon>
        <taxon>Nitrosomonadaceae</taxon>
        <taxon>Nitrosovibrio</taxon>
    </lineage>
</organism>
<evidence type="ECO:0000259" key="7">
    <source>
        <dbReference type="Pfam" id="PF06305"/>
    </source>
</evidence>
<keyword evidence="9" id="KW-1185">Reference proteome</keyword>
<proteinExistence type="predicted"/>
<dbReference type="EMBL" id="FOBH01000013">
    <property type="protein sequence ID" value="SEL50760.1"/>
    <property type="molecule type" value="Genomic_DNA"/>
</dbReference>
<feature type="transmembrane region" description="Helical" evidence="6">
    <location>
        <begin position="7"/>
        <end position="33"/>
    </location>
</feature>
<evidence type="ECO:0000313" key="9">
    <source>
        <dbReference type="Proteomes" id="UP000198620"/>
    </source>
</evidence>
<accession>A0A1H7QRZ4</accession>
<dbReference type="AlphaFoldDB" id="A0A1H7QRZ4"/>
<gene>
    <name evidence="8" type="ORF">SAMN05216387_11332</name>
</gene>
<evidence type="ECO:0000256" key="5">
    <source>
        <dbReference type="SAM" id="Coils"/>
    </source>
</evidence>
<dbReference type="Pfam" id="PF06305">
    <property type="entry name" value="LapA_dom"/>
    <property type="match status" value="1"/>
</dbReference>
<dbReference type="PANTHER" id="PTHR41335:SF1">
    <property type="entry name" value="MEMBRANE PROTEIN"/>
    <property type="match status" value="1"/>
</dbReference>
<feature type="domain" description="Lipopolysaccharide assembly protein A" evidence="7">
    <location>
        <begin position="21"/>
        <end position="83"/>
    </location>
</feature>
<keyword evidence="2 6" id="KW-0812">Transmembrane</keyword>
<dbReference type="OrthoDB" id="8564325at2"/>
<keyword evidence="5" id="KW-0175">Coiled coil</keyword>
<evidence type="ECO:0000313" key="8">
    <source>
        <dbReference type="EMBL" id="SEL50760.1"/>
    </source>
</evidence>
<keyword evidence="1" id="KW-1003">Cell membrane</keyword>